<evidence type="ECO:0000256" key="1">
    <source>
        <dbReference type="ARBA" id="ARBA00001961"/>
    </source>
</evidence>
<proteinExistence type="inferred from homology"/>
<dbReference type="Gene3D" id="2.60.120.330">
    <property type="entry name" value="B-lactam Antibiotic, Isopenicillin N Synthase, Chain"/>
    <property type="match status" value="1"/>
</dbReference>
<keyword evidence="5 9" id="KW-0408">Iron</keyword>
<gene>
    <name evidence="11" type="ORF">RJT34_03125</name>
</gene>
<dbReference type="SUPFAM" id="SSF51197">
    <property type="entry name" value="Clavaminate synthase-like"/>
    <property type="match status" value="1"/>
</dbReference>
<reference evidence="11 12" key="1">
    <citation type="submission" date="2024-01" db="EMBL/GenBank/DDBJ databases">
        <title>The genomes of 5 underutilized Papilionoideae crops provide insights into root nodulation and disease resistance.</title>
        <authorList>
            <person name="Yuan L."/>
        </authorList>
    </citation>
    <scope>NUCLEOTIDE SEQUENCE [LARGE SCALE GENOMIC DNA]</scope>
    <source>
        <strain evidence="11">LY-2023</strain>
        <tissue evidence="11">Leaf</tissue>
    </source>
</reference>
<evidence type="ECO:0000256" key="3">
    <source>
        <dbReference type="ARBA" id="ARBA00022723"/>
    </source>
</evidence>
<dbReference type="FunFam" id="2.60.120.330:FF:000003">
    <property type="entry name" value="Gibberellin 20 oxidase 2"/>
    <property type="match status" value="1"/>
</dbReference>
<protein>
    <recommendedName>
        <fullName evidence="10">Fe2OG dioxygenase domain-containing protein</fullName>
    </recommendedName>
</protein>
<dbReference type="InterPro" id="IPR050231">
    <property type="entry name" value="Iron_ascorbate_oxido_reductase"/>
</dbReference>
<dbReference type="Pfam" id="PF03171">
    <property type="entry name" value="2OG-FeII_Oxy"/>
    <property type="match status" value="1"/>
</dbReference>
<dbReference type="InterPro" id="IPR027443">
    <property type="entry name" value="IPNS-like_sf"/>
</dbReference>
<comment type="caution">
    <text evidence="11">The sequence shown here is derived from an EMBL/GenBank/DDBJ whole genome shotgun (WGS) entry which is preliminary data.</text>
</comment>
<comment type="pathway">
    <text evidence="6">Plant hormone biosynthesis; gibberellin biosynthesis.</text>
</comment>
<evidence type="ECO:0000313" key="12">
    <source>
        <dbReference type="Proteomes" id="UP001359559"/>
    </source>
</evidence>
<dbReference type="EMBL" id="JAYKXN010000001">
    <property type="protein sequence ID" value="KAK7318424.1"/>
    <property type="molecule type" value="Genomic_DNA"/>
</dbReference>
<dbReference type="Proteomes" id="UP001359559">
    <property type="component" value="Unassembled WGS sequence"/>
</dbReference>
<organism evidence="11 12">
    <name type="scientific">Clitoria ternatea</name>
    <name type="common">Butterfly pea</name>
    <dbReference type="NCBI Taxonomy" id="43366"/>
    <lineage>
        <taxon>Eukaryota</taxon>
        <taxon>Viridiplantae</taxon>
        <taxon>Streptophyta</taxon>
        <taxon>Embryophyta</taxon>
        <taxon>Tracheophyta</taxon>
        <taxon>Spermatophyta</taxon>
        <taxon>Magnoliopsida</taxon>
        <taxon>eudicotyledons</taxon>
        <taxon>Gunneridae</taxon>
        <taxon>Pentapetalae</taxon>
        <taxon>rosids</taxon>
        <taxon>fabids</taxon>
        <taxon>Fabales</taxon>
        <taxon>Fabaceae</taxon>
        <taxon>Papilionoideae</taxon>
        <taxon>50 kb inversion clade</taxon>
        <taxon>NPAAA clade</taxon>
        <taxon>indigoferoid/millettioid clade</taxon>
        <taxon>Phaseoleae</taxon>
        <taxon>Clitoria</taxon>
    </lineage>
</organism>
<evidence type="ECO:0000256" key="9">
    <source>
        <dbReference type="RuleBase" id="RU003682"/>
    </source>
</evidence>
<dbReference type="GO" id="GO:0046872">
    <property type="term" value="F:metal ion binding"/>
    <property type="evidence" value="ECO:0007669"/>
    <property type="project" value="UniProtKB-KW"/>
</dbReference>
<dbReference type="AlphaFoldDB" id="A0AAN9Q289"/>
<feature type="domain" description="Fe2OG dioxygenase" evidence="10">
    <location>
        <begin position="217"/>
        <end position="317"/>
    </location>
</feature>
<keyword evidence="12" id="KW-1185">Reference proteome</keyword>
<dbReference type="InterPro" id="IPR026992">
    <property type="entry name" value="DIOX_N"/>
</dbReference>
<evidence type="ECO:0000259" key="10">
    <source>
        <dbReference type="PROSITE" id="PS51471"/>
    </source>
</evidence>
<keyword evidence="3 9" id="KW-0479">Metal-binding</keyword>
<dbReference type="GO" id="GO:0045544">
    <property type="term" value="F:gibberellin 20-oxidase activity"/>
    <property type="evidence" value="ECO:0007669"/>
    <property type="project" value="UniProtKB-ARBA"/>
</dbReference>
<comment type="catalytic activity">
    <reaction evidence="8">
        <text>gibberellin A12 + 2 2-oxoglutarate + 3 O2 + H(+) = gibberellin A9 + 2 succinate + 3 CO2 + 2 H2O</text>
        <dbReference type="Rhea" id="RHEA:60772"/>
        <dbReference type="ChEBI" id="CHEBI:15377"/>
        <dbReference type="ChEBI" id="CHEBI:15378"/>
        <dbReference type="ChEBI" id="CHEBI:15379"/>
        <dbReference type="ChEBI" id="CHEBI:16526"/>
        <dbReference type="ChEBI" id="CHEBI:16810"/>
        <dbReference type="ChEBI" id="CHEBI:30031"/>
        <dbReference type="ChEBI" id="CHEBI:58627"/>
        <dbReference type="ChEBI" id="CHEBI:73255"/>
    </reaction>
    <physiologicalReaction direction="left-to-right" evidence="8">
        <dbReference type="Rhea" id="RHEA:60773"/>
    </physiologicalReaction>
</comment>
<accession>A0AAN9Q289</accession>
<sequence>MESSDVSAAVMEPSSEGLTEQNQGYDFKLLKDKEIPQEFIWPSGDLVKGVEGEDLNAPIIDLKAIKNDDAAMASAAELVRKACMKHGLFEVTNHGVDPTLIDAAHKEFDSIFNLSMTKKLSAGTNNNVWGYSCAHAERFSSSLPWKETFSFPYYHLHQNQSQVVHFFQSTLGEEFHHTGVVYQKYCDAMKEMTVDVLELLAVSLGADRSYFQNFFEDAETIMRCNSYPPCKDVGLTFGIGPHCDPVSITILHQDQIGGLEVCVDGKWLAVLPRPHTFMINIGDTFTALSNGLYKSCLHRVWCNQEVVRRSLSFFLCPKGDRAVKPPENLLGNEEERNFPDFTWLDLYEFTQKHYRVDGATLQGFVSWLRASKP</sequence>
<evidence type="ECO:0000256" key="8">
    <source>
        <dbReference type="ARBA" id="ARBA00050508"/>
    </source>
</evidence>
<dbReference type="InterPro" id="IPR044861">
    <property type="entry name" value="IPNS-like_FE2OG_OXY"/>
</dbReference>
<comment type="pathway">
    <text evidence="2">Hormone biosynthesis.</text>
</comment>
<dbReference type="Pfam" id="PF14226">
    <property type="entry name" value="DIOX_N"/>
    <property type="match status" value="1"/>
</dbReference>
<dbReference type="PROSITE" id="PS51471">
    <property type="entry name" value="FE2OG_OXY"/>
    <property type="match status" value="1"/>
</dbReference>
<comment type="similarity">
    <text evidence="7">Belongs to the iron/ascorbate-dependent oxidoreductase family. GA20OX subfamily.</text>
</comment>
<evidence type="ECO:0000256" key="6">
    <source>
        <dbReference type="ARBA" id="ARBA00037909"/>
    </source>
</evidence>
<evidence type="ECO:0000256" key="7">
    <source>
        <dbReference type="ARBA" id="ARBA00043997"/>
    </source>
</evidence>
<evidence type="ECO:0000256" key="4">
    <source>
        <dbReference type="ARBA" id="ARBA00023002"/>
    </source>
</evidence>
<dbReference type="InterPro" id="IPR005123">
    <property type="entry name" value="Oxoglu/Fe-dep_dioxygenase_dom"/>
</dbReference>
<dbReference type="PANTHER" id="PTHR47990">
    <property type="entry name" value="2-OXOGLUTARATE (2OG) AND FE(II)-DEPENDENT OXYGENASE SUPERFAMILY PROTEIN-RELATED"/>
    <property type="match status" value="1"/>
</dbReference>
<evidence type="ECO:0000256" key="2">
    <source>
        <dbReference type="ARBA" id="ARBA00004972"/>
    </source>
</evidence>
<dbReference type="PRINTS" id="PR00682">
    <property type="entry name" value="IPNSYNTHASE"/>
</dbReference>
<keyword evidence="4 9" id="KW-0560">Oxidoreductase</keyword>
<comment type="cofactor">
    <cofactor evidence="1">
        <name>L-ascorbate</name>
        <dbReference type="ChEBI" id="CHEBI:38290"/>
    </cofactor>
</comment>
<name>A0AAN9Q289_CLITE</name>
<evidence type="ECO:0000256" key="5">
    <source>
        <dbReference type="ARBA" id="ARBA00023004"/>
    </source>
</evidence>
<evidence type="ECO:0000313" key="11">
    <source>
        <dbReference type="EMBL" id="KAK7318424.1"/>
    </source>
</evidence>
<dbReference type="GO" id="GO:0009686">
    <property type="term" value="P:gibberellin biosynthetic process"/>
    <property type="evidence" value="ECO:0007669"/>
    <property type="project" value="UniProtKB-ARBA"/>
</dbReference>